<dbReference type="InterPro" id="IPR006665">
    <property type="entry name" value="OmpA-like"/>
</dbReference>
<feature type="compositionally biased region" description="Basic and acidic residues" evidence="1">
    <location>
        <begin position="17"/>
        <end position="31"/>
    </location>
</feature>
<dbReference type="PROSITE" id="PS51123">
    <property type="entry name" value="OMPA_2"/>
    <property type="match status" value="1"/>
</dbReference>
<protein>
    <recommendedName>
        <fullName evidence="2">OmpA-like domain-containing protein</fullName>
    </recommendedName>
</protein>
<accession>A0A0F9JXK7</accession>
<sequence>VTDGKGQTEPVGDNESLEGRAENRRVEFVKI</sequence>
<evidence type="ECO:0000259" key="2">
    <source>
        <dbReference type="PROSITE" id="PS51123"/>
    </source>
</evidence>
<gene>
    <name evidence="3" type="ORF">LCGC14_1473610</name>
</gene>
<comment type="caution">
    <text evidence="3">The sequence shown here is derived from an EMBL/GenBank/DDBJ whole genome shotgun (WGS) entry which is preliminary data.</text>
</comment>
<dbReference type="AlphaFoldDB" id="A0A0F9JXK7"/>
<dbReference type="InterPro" id="IPR036737">
    <property type="entry name" value="OmpA-like_sf"/>
</dbReference>
<dbReference type="SUPFAM" id="SSF103088">
    <property type="entry name" value="OmpA-like"/>
    <property type="match status" value="1"/>
</dbReference>
<evidence type="ECO:0000313" key="3">
    <source>
        <dbReference type="EMBL" id="KKM67196.1"/>
    </source>
</evidence>
<dbReference type="EMBL" id="LAZR01010391">
    <property type="protein sequence ID" value="KKM67196.1"/>
    <property type="molecule type" value="Genomic_DNA"/>
</dbReference>
<proteinExistence type="predicted"/>
<reference evidence="3" key="1">
    <citation type="journal article" date="2015" name="Nature">
        <title>Complex archaea that bridge the gap between prokaryotes and eukaryotes.</title>
        <authorList>
            <person name="Spang A."/>
            <person name="Saw J.H."/>
            <person name="Jorgensen S.L."/>
            <person name="Zaremba-Niedzwiedzka K."/>
            <person name="Martijn J."/>
            <person name="Lind A.E."/>
            <person name="van Eijk R."/>
            <person name="Schleper C."/>
            <person name="Guy L."/>
            <person name="Ettema T.J."/>
        </authorList>
    </citation>
    <scope>NUCLEOTIDE SEQUENCE</scope>
</reference>
<organism evidence="3">
    <name type="scientific">marine sediment metagenome</name>
    <dbReference type="NCBI Taxonomy" id="412755"/>
    <lineage>
        <taxon>unclassified sequences</taxon>
        <taxon>metagenomes</taxon>
        <taxon>ecological metagenomes</taxon>
    </lineage>
</organism>
<feature type="domain" description="OmpA-like" evidence="2">
    <location>
        <begin position="1"/>
        <end position="31"/>
    </location>
</feature>
<dbReference type="Gene3D" id="3.30.1330.60">
    <property type="entry name" value="OmpA-like domain"/>
    <property type="match status" value="1"/>
</dbReference>
<evidence type="ECO:0000256" key="1">
    <source>
        <dbReference type="SAM" id="MobiDB-lite"/>
    </source>
</evidence>
<feature type="region of interest" description="Disordered" evidence="1">
    <location>
        <begin position="1"/>
        <end position="31"/>
    </location>
</feature>
<name>A0A0F9JXK7_9ZZZZ</name>
<feature type="non-terminal residue" evidence="3">
    <location>
        <position position="1"/>
    </location>
</feature>